<dbReference type="OrthoDB" id="265717at2759"/>
<gene>
    <name evidence="1" type="ORF">P168DRAFT_320848</name>
</gene>
<evidence type="ECO:0000313" key="2">
    <source>
        <dbReference type="Proteomes" id="UP000234254"/>
    </source>
</evidence>
<organism evidence="1 2">
    <name type="scientific">Aspergillus campestris (strain IBT 28561)</name>
    <dbReference type="NCBI Taxonomy" id="1392248"/>
    <lineage>
        <taxon>Eukaryota</taxon>
        <taxon>Fungi</taxon>
        <taxon>Dikarya</taxon>
        <taxon>Ascomycota</taxon>
        <taxon>Pezizomycotina</taxon>
        <taxon>Eurotiomycetes</taxon>
        <taxon>Eurotiomycetidae</taxon>
        <taxon>Eurotiales</taxon>
        <taxon>Aspergillaceae</taxon>
        <taxon>Aspergillus</taxon>
        <taxon>Aspergillus subgen. Circumdati</taxon>
    </lineage>
</organism>
<dbReference type="GeneID" id="36547925"/>
<comment type="caution">
    <text evidence="1">The sequence shown here is derived from an EMBL/GenBank/DDBJ whole genome shotgun (WGS) entry which is preliminary data.</text>
</comment>
<dbReference type="VEuPathDB" id="FungiDB:P168DRAFT_320848"/>
<protein>
    <submittedName>
        <fullName evidence="1">Uncharacterized protein</fullName>
    </submittedName>
</protein>
<keyword evidence="2" id="KW-1185">Reference proteome</keyword>
<dbReference type="AlphaFoldDB" id="A0A2I1CXF7"/>
<reference evidence="1" key="1">
    <citation type="submission" date="2016-12" db="EMBL/GenBank/DDBJ databases">
        <title>The genomes of Aspergillus section Nigri reveals drivers in fungal speciation.</title>
        <authorList>
            <consortium name="DOE Joint Genome Institute"/>
            <person name="Vesth T.C."/>
            <person name="Nybo J."/>
            <person name="Theobald S."/>
            <person name="Brandl J."/>
            <person name="Frisvad J.C."/>
            <person name="Nielsen K.F."/>
            <person name="Lyhne E.K."/>
            <person name="Kogle M.E."/>
            <person name="Kuo A."/>
            <person name="Riley R."/>
            <person name="Clum A."/>
            <person name="Nolan M."/>
            <person name="Lipzen A."/>
            <person name="Salamov A."/>
            <person name="Henrissat B."/>
            <person name="Wiebenga A."/>
            <person name="De vries R.P."/>
            <person name="Grigoriev I.V."/>
            <person name="Mortensen U.H."/>
            <person name="Andersen M.R."/>
            <person name="Baker S.E."/>
        </authorList>
    </citation>
    <scope>NUCLEOTIDE SEQUENCE</scope>
    <source>
        <strain evidence="1">IBT 28561</strain>
    </source>
</reference>
<sequence>MNITVPIYAQGPSYANLRHPKSFPRFTTLPGDPPPGLEKDECDITYYDLQEVADDPDPDADPIRHWCLLAEILAFMRSAEITVIMVRDKVGRIVPVKVETEEYEQTFPVEQVVPGHAIALLYSVRETYKSALIVPVDDTEWVKECQQQGQNSARHRLECQIVADEDFRFMMTANWRVFEEDYYFFPTKREPLFPGALHYSY</sequence>
<dbReference type="RefSeq" id="XP_024690896.1">
    <property type="nucleotide sequence ID" value="XM_024840401.1"/>
</dbReference>
<accession>A0A2I1CXF7</accession>
<proteinExistence type="predicted"/>
<name>A0A2I1CXF7_ASPC2</name>
<evidence type="ECO:0000313" key="1">
    <source>
        <dbReference type="EMBL" id="PKY02302.1"/>
    </source>
</evidence>
<dbReference type="Proteomes" id="UP000234254">
    <property type="component" value="Unassembled WGS sequence"/>
</dbReference>
<dbReference type="EMBL" id="MSFM01000010">
    <property type="protein sequence ID" value="PKY02302.1"/>
    <property type="molecule type" value="Genomic_DNA"/>
</dbReference>